<evidence type="ECO:0000256" key="3">
    <source>
        <dbReference type="ARBA" id="ARBA00022448"/>
    </source>
</evidence>
<dbReference type="InterPro" id="IPR015856">
    <property type="entry name" value="ABC_transpr_CbiO/EcfA_su"/>
</dbReference>
<dbReference type="GO" id="GO:0005524">
    <property type="term" value="F:ATP binding"/>
    <property type="evidence" value="ECO:0007669"/>
    <property type="project" value="UniProtKB-KW"/>
</dbReference>
<name>A0A4R4YFS2_9PSEU</name>
<evidence type="ECO:0000256" key="4">
    <source>
        <dbReference type="ARBA" id="ARBA00022475"/>
    </source>
</evidence>
<dbReference type="CDD" id="cd03225">
    <property type="entry name" value="ABC_cobalt_CbiO_domain1"/>
    <property type="match status" value="1"/>
</dbReference>
<dbReference type="EMBL" id="SMKW01000042">
    <property type="protein sequence ID" value="TDD43020.1"/>
    <property type="molecule type" value="Genomic_DNA"/>
</dbReference>
<evidence type="ECO:0000256" key="8">
    <source>
        <dbReference type="ARBA" id="ARBA00023136"/>
    </source>
</evidence>
<dbReference type="FunFam" id="3.40.50.300:FF:000224">
    <property type="entry name" value="Energy-coupling factor transporter ATP-binding protein EcfA"/>
    <property type="match status" value="1"/>
</dbReference>
<reference evidence="10 11" key="1">
    <citation type="submission" date="2019-03" db="EMBL/GenBank/DDBJ databases">
        <title>Draft genome sequences of novel Actinobacteria.</title>
        <authorList>
            <person name="Sahin N."/>
            <person name="Ay H."/>
            <person name="Saygin H."/>
        </authorList>
    </citation>
    <scope>NUCLEOTIDE SEQUENCE [LARGE SCALE GENOMIC DNA]</scope>
    <source>
        <strain evidence="10 11">7K502</strain>
    </source>
</reference>
<evidence type="ECO:0000313" key="10">
    <source>
        <dbReference type="EMBL" id="TDD43020.1"/>
    </source>
</evidence>
<keyword evidence="7" id="KW-1278">Translocase</keyword>
<dbReference type="InterPro" id="IPR003439">
    <property type="entry name" value="ABC_transporter-like_ATP-bd"/>
</dbReference>
<dbReference type="Gene3D" id="3.40.50.300">
    <property type="entry name" value="P-loop containing nucleotide triphosphate hydrolases"/>
    <property type="match status" value="1"/>
</dbReference>
<dbReference type="PANTHER" id="PTHR43553">
    <property type="entry name" value="HEAVY METAL TRANSPORTER"/>
    <property type="match status" value="1"/>
</dbReference>
<dbReference type="InterPro" id="IPR003593">
    <property type="entry name" value="AAA+_ATPase"/>
</dbReference>
<dbReference type="Pfam" id="PF00005">
    <property type="entry name" value="ABC_tran"/>
    <property type="match status" value="1"/>
</dbReference>
<evidence type="ECO:0000259" key="9">
    <source>
        <dbReference type="PROSITE" id="PS50893"/>
    </source>
</evidence>
<dbReference type="InterPro" id="IPR050095">
    <property type="entry name" value="ECF_ABC_transporter_ATP-bd"/>
</dbReference>
<dbReference type="AlphaFoldDB" id="A0A4R4YFS2"/>
<evidence type="ECO:0000256" key="5">
    <source>
        <dbReference type="ARBA" id="ARBA00022741"/>
    </source>
</evidence>
<dbReference type="PROSITE" id="PS50893">
    <property type="entry name" value="ABC_TRANSPORTER_2"/>
    <property type="match status" value="1"/>
</dbReference>
<dbReference type="SMART" id="SM00382">
    <property type="entry name" value="AAA"/>
    <property type="match status" value="1"/>
</dbReference>
<keyword evidence="11" id="KW-1185">Reference proteome</keyword>
<accession>A0A4R4YFS2</accession>
<dbReference type="SUPFAM" id="SSF52540">
    <property type="entry name" value="P-loop containing nucleoside triphosphate hydrolases"/>
    <property type="match status" value="1"/>
</dbReference>
<dbReference type="Proteomes" id="UP000294947">
    <property type="component" value="Unassembled WGS sequence"/>
</dbReference>
<feature type="domain" description="ABC transporter" evidence="9">
    <location>
        <begin position="3"/>
        <end position="236"/>
    </location>
</feature>
<dbReference type="InterPro" id="IPR027417">
    <property type="entry name" value="P-loop_NTPase"/>
</dbReference>
<comment type="similarity">
    <text evidence="2">Belongs to the ABC transporter superfamily.</text>
</comment>
<gene>
    <name evidence="10" type="ORF">E1288_27490</name>
</gene>
<organism evidence="10 11">
    <name type="scientific">Saccharopolyspora elongata</name>
    <dbReference type="NCBI Taxonomy" id="2530387"/>
    <lineage>
        <taxon>Bacteria</taxon>
        <taxon>Bacillati</taxon>
        <taxon>Actinomycetota</taxon>
        <taxon>Actinomycetes</taxon>
        <taxon>Pseudonocardiales</taxon>
        <taxon>Pseudonocardiaceae</taxon>
        <taxon>Saccharopolyspora</taxon>
    </lineage>
</organism>
<keyword evidence="6 10" id="KW-0067">ATP-binding</keyword>
<dbReference type="GO" id="GO:0043190">
    <property type="term" value="C:ATP-binding cassette (ABC) transporter complex"/>
    <property type="evidence" value="ECO:0007669"/>
    <property type="project" value="TreeGrafter"/>
</dbReference>
<protein>
    <submittedName>
        <fullName evidence="10">ABC transporter ATP-binding protein</fullName>
    </submittedName>
</protein>
<proteinExistence type="inferred from homology"/>
<keyword evidence="5" id="KW-0547">Nucleotide-binding</keyword>
<evidence type="ECO:0000256" key="6">
    <source>
        <dbReference type="ARBA" id="ARBA00022840"/>
    </source>
</evidence>
<dbReference type="GO" id="GO:0042626">
    <property type="term" value="F:ATPase-coupled transmembrane transporter activity"/>
    <property type="evidence" value="ECO:0007669"/>
    <property type="project" value="TreeGrafter"/>
</dbReference>
<keyword evidence="4" id="KW-1003">Cell membrane</keyword>
<sequence>MSIEIESLVYRFPSGVTALDGVSLSIRAGEKVAVVGQNGAGKTTLVRHLNGVIKPTAGRVVVDGWDTADHTIAQLATKVGYLFQNPDQQLFARTVRQDVEFGPRNLGHPQSRRAELVTWALEATGLIDRADTHPYELSLSDRKRAALAAVLAMDTPIVVLDEPTTGQDHNAVQNIAKLIETFHGQGKTVVAITHDMDFCAENFDRVISMSAGRVLSDAPPDQAFADEEAVRNAALESPQILRLSQALALPPTTSVTTFTEYLTR</sequence>
<evidence type="ECO:0000256" key="2">
    <source>
        <dbReference type="ARBA" id="ARBA00005417"/>
    </source>
</evidence>
<keyword evidence="8" id="KW-0472">Membrane</keyword>
<comment type="caution">
    <text evidence="10">The sequence shown here is derived from an EMBL/GenBank/DDBJ whole genome shotgun (WGS) entry which is preliminary data.</text>
</comment>
<dbReference type="PANTHER" id="PTHR43553:SF24">
    <property type="entry name" value="ENERGY-COUPLING FACTOR TRANSPORTER ATP-BINDING PROTEIN ECFA1"/>
    <property type="match status" value="1"/>
</dbReference>
<dbReference type="GO" id="GO:0016887">
    <property type="term" value="F:ATP hydrolysis activity"/>
    <property type="evidence" value="ECO:0007669"/>
    <property type="project" value="InterPro"/>
</dbReference>
<keyword evidence="3" id="KW-0813">Transport</keyword>
<evidence type="ECO:0000313" key="11">
    <source>
        <dbReference type="Proteomes" id="UP000294947"/>
    </source>
</evidence>
<dbReference type="RefSeq" id="WP_132489990.1">
    <property type="nucleotide sequence ID" value="NZ_SMKW01000042.1"/>
</dbReference>
<evidence type="ECO:0000256" key="1">
    <source>
        <dbReference type="ARBA" id="ARBA00004236"/>
    </source>
</evidence>
<comment type="subcellular location">
    <subcellularLocation>
        <location evidence="1">Cell membrane</location>
    </subcellularLocation>
</comment>
<dbReference type="OrthoDB" id="9806471at2"/>
<evidence type="ECO:0000256" key="7">
    <source>
        <dbReference type="ARBA" id="ARBA00022967"/>
    </source>
</evidence>